<evidence type="ECO:0000313" key="1">
    <source>
        <dbReference type="EMBL" id="ETR66114.1"/>
    </source>
</evidence>
<dbReference type="Proteomes" id="UP000189670">
    <property type="component" value="Unassembled WGS sequence"/>
</dbReference>
<comment type="caution">
    <text evidence="1">The sequence shown here is derived from an EMBL/GenBank/DDBJ whole genome shotgun (WGS) entry which is preliminary data.</text>
</comment>
<protein>
    <submittedName>
        <fullName evidence="1">Uncharacterized protein</fullName>
    </submittedName>
</protein>
<organism evidence="1 2">
    <name type="scientific">Candidatus Magnetoglobus multicellularis str. Araruama</name>
    <dbReference type="NCBI Taxonomy" id="890399"/>
    <lineage>
        <taxon>Bacteria</taxon>
        <taxon>Pseudomonadati</taxon>
        <taxon>Thermodesulfobacteriota</taxon>
        <taxon>Desulfobacteria</taxon>
        <taxon>Desulfobacterales</taxon>
        <taxon>Desulfobacteraceae</taxon>
        <taxon>Candidatus Magnetoglobus</taxon>
    </lineage>
</organism>
<proteinExistence type="predicted"/>
<evidence type="ECO:0000313" key="2">
    <source>
        <dbReference type="Proteomes" id="UP000189670"/>
    </source>
</evidence>
<reference evidence="2" key="1">
    <citation type="submission" date="2012-11" db="EMBL/GenBank/DDBJ databases">
        <authorList>
            <person name="Lucero-Rivera Y.E."/>
            <person name="Tovar-Ramirez D."/>
        </authorList>
    </citation>
    <scope>NUCLEOTIDE SEQUENCE [LARGE SCALE GENOMIC DNA]</scope>
    <source>
        <strain evidence="2">Araruama</strain>
    </source>
</reference>
<feature type="non-terminal residue" evidence="1">
    <location>
        <position position="1"/>
    </location>
</feature>
<sequence length="458" mass="46596">HVGTLNMNGGSINFVMLSGDLNIDEIGGVAGDVIVTVKDGDVSIKNNDTGNVTIIAETGAVDVSLEADTLSIIANGDINIVEADDVVISEIVQNKAGGSITINAGGNVTLSESINLTQSGMVNITAGNDGTGTLTINSSITSETGAITLTAGSGMTFSEEASITTDASITLNAGDGDLTMGNDTIINAGSGAIDIDAGGTIGMGTVKTTGTDDLSIISTNGAVVDINDHPLDIQAPQAKLIIQAKTGIGALDTQVAFIDLTNTESGNIEIEEQDTLTISNISQTGSGTVTIQTIDGAIVIDSDGTALTSGTGTLTIQAGGETNAKLDLNDPIQTTGGGVSLITESGNLTLSSGIEITGSGNIVLKASEGAIQVNPELTGWLTDYTEGIEWALKNGRFAVDVDTGKISLDDQKVSLEEKADHFDPSLADQSIVLREAEGVYLQTTDGGIFMEAKTILDN</sequence>
<dbReference type="EMBL" id="ATBP01002222">
    <property type="protein sequence ID" value="ETR66114.1"/>
    <property type="molecule type" value="Genomic_DNA"/>
</dbReference>
<accession>A0A1V1NU73</accession>
<feature type="non-terminal residue" evidence="1">
    <location>
        <position position="458"/>
    </location>
</feature>
<name>A0A1V1NU73_9BACT</name>
<gene>
    <name evidence="1" type="ORF">OMM_13234</name>
</gene>
<dbReference type="AlphaFoldDB" id="A0A1V1NU73"/>